<dbReference type="AlphaFoldDB" id="A0AAV6P4Y6"/>
<keyword evidence="2" id="KW-1185">Reference proteome</keyword>
<evidence type="ECO:0000313" key="2">
    <source>
        <dbReference type="Proteomes" id="UP000685013"/>
    </source>
</evidence>
<evidence type="ECO:0000313" key="1">
    <source>
        <dbReference type="EMBL" id="KAG6607424.1"/>
    </source>
</evidence>
<dbReference type="EMBL" id="JAGKQH010000001">
    <property type="protein sequence ID" value="KAG6607424.1"/>
    <property type="molecule type" value="Genomic_DNA"/>
</dbReference>
<dbReference type="Proteomes" id="UP000685013">
    <property type="component" value="Chromosome 1"/>
</dbReference>
<organism evidence="1 2">
    <name type="scientific">Cucurbita argyrosperma subsp. sororia</name>
    <dbReference type="NCBI Taxonomy" id="37648"/>
    <lineage>
        <taxon>Eukaryota</taxon>
        <taxon>Viridiplantae</taxon>
        <taxon>Streptophyta</taxon>
        <taxon>Embryophyta</taxon>
        <taxon>Tracheophyta</taxon>
        <taxon>Spermatophyta</taxon>
        <taxon>Magnoliopsida</taxon>
        <taxon>eudicotyledons</taxon>
        <taxon>Gunneridae</taxon>
        <taxon>Pentapetalae</taxon>
        <taxon>rosids</taxon>
        <taxon>fabids</taxon>
        <taxon>Cucurbitales</taxon>
        <taxon>Cucurbitaceae</taxon>
        <taxon>Cucurbiteae</taxon>
        <taxon>Cucurbita</taxon>
    </lineage>
</organism>
<name>A0AAV6P4Y6_9ROSI</name>
<proteinExistence type="predicted"/>
<feature type="non-terminal residue" evidence="1">
    <location>
        <position position="1"/>
    </location>
</feature>
<protein>
    <submittedName>
        <fullName evidence="1">Uncharacterized protein</fullName>
    </submittedName>
</protein>
<sequence length="166" mass="18863">MVVREPSLVAAMTAPLTQLRFLHLDQEGNHCIRTLVKQSILLRQYQLQEKLRGLHLQTYQLRKKSPNHPPEDQICTVSEQHNRCSSPISQAVDIQSTRLPSVRRGEMLLLESSSERFPEHFLALKPNPGSTSKKVDNKLHSPVKSIKLFVRTVMVTDDKKPSPHGS</sequence>
<comment type="caution">
    <text evidence="1">The sequence shown here is derived from an EMBL/GenBank/DDBJ whole genome shotgun (WGS) entry which is preliminary data.</text>
</comment>
<gene>
    <name evidence="1" type="ORF">SDJN03_00766</name>
</gene>
<reference evidence="1 2" key="1">
    <citation type="journal article" date="2021" name="Hortic Res">
        <title>The domestication of Cucurbita argyrosperma as revealed by the genome of its wild relative.</title>
        <authorList>
            <person name="Barrera-Redondo J."/>
            <person name="Sanchez-de la Vega G."/>
            <person name="Aguirre-Liguori J.A."/>
            <person name="Castellanos-Morales G."/>
            <person name="Gutierrez-Guerrero Y.T."/>
            <person name="Aguirre-Dugua X."/>
            <person name="Aguirre-Planter E."/>
            <person name="Tenaillon M.I."/>
            <person name="Lira-Saade R."/>
            <person name="Eguiarte L.E."/>
        </authorList>
    </citation>
    <scope>NUCLEOTIDE SEQUENCE [LARGE SCALE GENOMIC DNA]</scope>
    <source>
        <strain evidence="1">JBR-2021</strain>
    </source>
</reference>
<accession>A0AAV6P4Y6</accession>